<evidence type="ECO:0000313" key="2">
    <source>
        <dbReference type="Proteomes" id="UP000265431"/>
    </source>
</evidence>
<keyword evidence="2" id="KW-1185">Reference proteome</keyword>
<reference evidence="1 2" key="1">
    <citation type="submission" date="2018-08" db="EMBL/GenBank/DDBJ databases">
        <title>Henriciella mobilis sp. nov., isolated from seawater.</title>
        <authorList>
            <person name="Cheng H."/>
            <person name="Wu Y.-H."/>
            <person name="Xu X.-W."/>
            <person name="Guo L.-L."/>
        </authorList>
    </citation>
    <scope>NUCLEOTIDE SEQUENCE [LARGE SCALE GENOMIC DNA]</scope>
    <source>
        <strain evidence="1 2">CCUG66934</strain>
    </source>
</reference>
<organism evidence="1 2">
    <name type="scientific">Henriciella barbarensis</name>
    <dbReference type="NCBI Taxonomy" id="86342"/>
    <lineage>
        <taxon>Bacteria</taxon>
        <taxon>Pseudomonadati</taxon>
        <taxon>Pseudomonadota</taxon>
        <taxon>Alphaproteobacteria</taxon>
        <taxon>Hyphomonadales</taxon>
        <taxon>Hyphomonadaceae</taxon>
        <taxon>Henriciella</taxon>
    </lineage>
</organism>
<dbReference type="PANTHER" id="PTHR35175">
    <property type="entry name" value="DUF1289 DOMAIN-CONTAINING PROTEIN"/>
    <property type="match status" value="1"/>
</dbReference>
<dbReference type="OrthoDB" id="9811423at2"/>
<dbReference type="InterPro" id="IPR010710">
    <property type="entry name" value="DUF1289"/>
</dbReference>
<dbReference type="Pfam" id="PF06945">
    <property type="entry name" value="DUF1289"/>
    <property type="match status" value="1"/>
</dbReference>
<dbReference type="RefSeq" id="WP_119378491.1">
    <property type="nucleotide sequence ID" value="NZ_QWGB01000005.1"/>
</dbReference>
<accession>A0A399R0L8</accession>
<evidence type="ECO:0000313" key="1">
    <source>
        <dbReference type="EMBL" id="RIJ23302.1"/>
    </source>
</evidence>
<proteinExistence type="predicted"/>
<comment type="caution">
    <text evidence="1">The sequence shown here is derived from an EMBL/GenBank/DDBJ whole genome shotgun (WGS) entry which is preliminary data.</text>
</comment>
<dbReference type="Proteomes" id="UP000265431">
    <property type="component" value="Unassembled WGS sequence"/>
</dbReference>
<dbReference type="AlphaFoldDB" id="A0A399R0L8"/>
<sequence length="68" mass="7505">MTTPRPTPIVSPCKKVCAVDGQTGLCLGCGRTLREIGSWSSLPTEQRDEIMQELDERMERLQSLGKLG</sequence>
<dbReference type="EMBL" id="QWGB01000005">
    <property type="protein sequence ID" value="RIJ23302.1"/>
    <property type="molecule type" value="Genomic_DNA"/>
</dbReference>
<dbReference type="PANTHER" id="PTHR35175:SF2">
    <property type="entry name" value="DUF1289 DOMAIN-CONTAINING PROTEIN"/>
    <property type="match status" value="1"/>
</dbReference>
<gene>
    <name evidence="1" type="ORF">D1224_03230</name>
</gene>
<name>A0A399R0L8_9PROT</name>
<protein>
    <submittedName>
        <fullName evidence="1">DUF1289 domain-containing protein</fullName>
    </submittedName>
</protein>